<feature type="transmembrane region" description="Helical" evidence="2">
    <location>
        <begin position="213"/>
        <end position="233"/>
    </location>
</feature>
<keyword evidence="2" id="KW-1133">Transmembrane helix</keyword>
<sequence>MRFIIAIVLFVVAFAGIGLGIAERTVFAEADRVTESVSLDSTAPVTVIDGSALNAFDGRQTLAILGGVEAGVGSVPVPTPSGSPATPASPSPAASEDAAGASATESDAIAAVYGTTTDVLGWVGESSHTLVTWDAESQSLVAEEVVGTESTVPSPIGSDLWYGEFEGSGELGLTVNVPRTVSLLMVSDGTLPAPQEFSITWPLDVSSPIATPLTLAGFAALLLGLLALIWALMHMRKQRGPRRKSPKGPKMPRVPKPSRYRPVKKSTLIGRPKGRRAVRRIALLPGMLAAALLLSACGIGEGMSISEPTEAATASSSAEPEEELPPVAVTARQAERILGRLSATVAEADEAANGDLASARLAGPALALRQANYAARATDGEVGALLPIPTGSVDLVLPQQTDIWPRQVFAIVSDPEDETVPPLAIVLTQATARDQYRATHLITLEPQAALPEVPPASLGTAFLGADTPFLPVQPATVVQSYAEVLLLGEAGAEGFSLFQAEGDSLRSQIGFEKKEERRAAIPSTAAIDFTNEFGDSDVITMSTLDAGALVIGYLTETETVTPTQSGATVNASGTVAALAGVESSERGITATYGVQVLFYVPSLENPDDPVVLLGYTQGLIAASEVQ</sequence>
<evidence type="ECO:0000256" key="1">
    <source>
        <dbReference type="SAM" id="MobiDB-lite"/>
    </source>
</evidence>
<feature type="domain" description="DUF8094" evidence="3">
    <location>
        <begin position="328"/>
        <end position="623"/>
    </location>
</feature>
<keyword evidence="5" id="KW-1185">Reference proteome</keyword>
<evidence type="ECO:0000256" key="2">
    <source>
        <dbReference type="SAM" id="Phobius"/>
    </source>
</evidence>
<proteinExistence type="predicted"/>
<comment type="caution">
    <text evidence="4">The sequence shown here is derived from an EMBL/GenBank/DDBJ whole genome shotgun (WGS) entry which is preliminary data.</text>
</comment>
<dbReference type="Proteomes" id="UP000585905">
    <property type="component" value="Unassembled WGS sequence"/>
</dbReference>
<dbReference type="RefSeq" id="WP_182490175.1">
    <property type="nucleotide sequence ID" value="NZ_BAAAOV010000001.1"/>
</dbReference>
<dbReference type="EMBL" id="JACGWX010000002">
    <property type="protein sequence ID" value="MBA8847316.1"/>
    <property type="molecule type" value="Genomic_DNA"/>
</dbReference>
<name>A0A839E7Q1_9MICO</name>
<protein>
    <recommendedName>
        <fullName evidence="3">DUF8094 domain-containing protein</fullName>
    </recommendedName>
</protein>
<evidence type="ECO:0000259" key="3">
    <source>
        <dbReference type="Pfam" id="PF26366"/>
    </source>
</evidence>
<feature type="region of interest" description="Disordered" evidence="1">
    <location>
        <begin position="308"/>
        <end position="327"/>
    </location>
</feature>
<feature type="region of interest" description="Disordered" evidence="1">
    <location>
        <begin position="75"/>
        <end position="101"/>
    </location>
</feature>
<evidence type="ECO:0000313" key="5">
    <source>
        <dbReference type="Proteomes" id="UP000585905"/>
    </source>
</evidence>
<reference evidence="4 5" key="1">
    <citation type="submission" date="2020-07" db="EMBL/GenBank/DDBJ databases">
        <title>Sequencing the genomes of 1000 actinobacteria strains.</title>
        <authorList>
            <person name="Klenk H.-P."/>
        </authorList>
    </citation>
    <scope>NUCLEOTIDE SEQUENCE [LARGE SCALE GENOMIC DNA]</scope>
    <source>
        <strain evidence="4 5">DSM 19663</strain>
    </source>
</reference>
<feature type="compositionally biased region" description="Low complexity" evidence="1">
    <location>
        <begin position="308"/>
        <end position="318"/>
    </location>
</feature>
<keyword evidence="2" id="KW-0812">Transmembrane</keyword>
<organism evidence="4 5">
    <name type="scientific">Microcella alkalica</name>
    <dbReference type="NCBI Taxonomy" id="355930"/>
    <lineage>
        <taxon>Bacteria</taxon>
        <taxon>Bacillati</taxon>
        <taxon>Actinomycetota</taxon>
        <taxon>Actinomycetes</taxon>
        <taxon>Micrococcales</taxon>
        <taxon>Microbacteriaceae</taxon>
        <taxon>Microcella</taxon>
    </lineage>
</organism>
<feature type="transmembrane region" description="Helical" evidence="2">
    <location>
        <begin position="281"/>
        <end position="303"/>
    </location>
</feature>
<dbReference type="AlphaFoldDB" id="A0A839E7Q1"/>
<dbReference type="Pfam" id="PF26366">
    <property type="entry name" value="DUF8094"/>
    <property type="match status" value="1"/>
</dbReference>
<gene>
    <name evidence="4" type="ORF">FHX53_000901</name>
</gene>
<keyword evidence="2" id="KW-0472">Membrane</keyword>
<dbReference type="InterPro" id="IPR058407">
    <property type="entry name" value="DUF8094"/>
</dbReference>
<accession>A0A839E7Q1</accession>
<evidence type="ECO:0000313" key="4">
    <source>
        <dbReference type="EMBL" id="MBA8847316.1"/>
    </source>
</evidence>
<feature type="region of interest" description="Disordered" evidence="1">
    <location>
        <begin position="239"/>
        <end position="261"/>
    </location>
</feature>